<feature type="transmembrane region" description="Helical" evidence="1">
    <location>
        <begin position="57"/>
        <end position="75"/>
    </location>
</feature>
<sequence length="375" mass="40856">MTSVSPTIEGFPADLKALTSLRAFLALGVVLFHYQLQWDPTLGFSPIIERSRLAVDAFFMLSGFIMAHVYGPSFAKGTFSYKRFIVARTARMYPLHLAVLAGVLVMVLAAAGQGVRYDPATYTPQGFFQTLFLIQAWFPSTLGSNWSGPSWSLSAEWFAYLLFPVYALVATRLRHRPRLLLGLGVVGFIAIDAVYGQMFGKVLPRAEDDMGIMRILPEFLIGMGLHGLGQGLRWSRAVTITATVAATLALFATMQFSLDDRYVVALTAPVILCWSMLAKAGCEGPLSSPVLVFAGEVSFALYLAHMPVLVAYKGIAAEMRGIDSGFVMTSAELIGLFVVTVLVSVALHLFVERPGRSSIRTRLDGVGRRPVANTD</sequence>
<feature type="transmembrane region" description="Helical" evidence="1">
    <location>
        <begin position="157"/>
        <end position="173"/>
    </location>
</feature>
<feature type="transmembrane region" description="Helical" evidence="1">
    <location>
        <begin position="332"/>
        <end position="351"/>
    </location>
</feature>
<keyword evidence="1" id="KW-1133">Transmembrane helix</keyword>
<reference evidence="3 4" key="1">
    <citation type="submission" date="2017-03" db="EMBL/GenBank/DDBJ databases">
        <title>Lifting the veil on microbial sulfur biogeochemistry in mining wastewaters.</title>
        <authorList>
            <person name="Kantor R.S."/>
            <person name="Colenbrander Nelson T."/>
            <person name="Marshall S."/>
            <person name="Bennett D."/>
            <person name="Apte S."/>
            <person name="Camacho D."/>
            <person name="Thomas B.C."/>
            <person name="Warren L.A."/>
            <person name="Banfield J.F."/>
        </authorList>
    </citation>
    <scope>NUCLEOTIDE SEQUENCE [LARGE SCALE GENOMIC DNA]</scope>
    <source>
        <strain evidence="3">32-68-21</strain>
    </source>
</reference>
<evidence type="ECO:0000259" key="2">
    <source>
        <dbReference type="Pfam" id="PF01757"/>
    </source>
</evidence>
<proteinExistence type="predicted"/>
<evidence type="ECO:0000256" key="1">
    <source>
        <dbReference type="SAM" id="Phobius"/>
    </source>
</evidence>
<feature type="domain" description="Acyltransferase 3" evidence="2">
    <location>
        <begin position="17"/>
        <end position="348"/>
    </location>
</feature>
<dbReference type="GO" id="GO:0000271">
    <property type="term" value="P:polysaccharide biosynthetic process"/>
    <property type="evidence" value="ECO:0007669"/>
    <property type="project" value="TreeGrafter"/>
</dbReference>
<keyword evidence="1" id="KW-0812">Transmembrane</keyword>
<dbReference type="EMBL" id="NCEQ01000003">
    <property type="protein sequence ID" value="OYX58048.1"/>
    <property type="molecule type" value="Genomic_DNA"/>
</dbReference>
<evidence type="ECO:0000313" key="4">
    <source>
        <dbReference type="Proteomes" id="UP000216147"/>
    </source>
</evidence>
<evidence type="ECO:0000313" key="3">
    <source>
        <dbReference type="EMBL" id="OYX58048.1"/>
    </source>
</evidence>
<feature type="transmembrane region" description="Helical" evidence="1">
    <location>
        <begin position="290"/>
        <end position="312"/>
    </location>
</feature>
<dbReference type="InterPro" id="IPR002656">
    <property type="entry name" value="Acyl_transf_3_dom"/>
</dbReference>
<organism evidence="3 4">
    <name type="scientific">Brevundimonas subvibrioides</name>
    <dbReference type="NCBI Taxonomy" id="74313"/>
    <lineage>
        <taxon>Bacteria</taxon>
        <taxon>Pseudomonadati</taxon>
        <taxon>Pseudomonadota</taxon>
        <taxon>Alphaproteobacteria</taxon>
        <taxon>Caulobacterales</taxon>
        <taxon>Caulobacteraceae</taxon>
        <taxon>Brevundimonas</taxon>
    </lineage>
</organism>
<feature type="transmembrane region" description="Helical" evidence="1">
    <location>
        <begin position="95"/>
        <end position="115"/>
    </location>
</feature>
<feature type="transmembrane region" description="Helical" evidence="1">
    <location>
        <begin position="262"/>
        <end position="278"/>
    </location>
</feature>
<keyword evidence="1" id="KW-0472">Membrane</keyword>
<dbReference type="PANTHER" id="PTHR23028">
    <property type="entry name" value="ACETYLTRANSFERASE"/>
    <property type="match status" value="1"/>
</dbReference>
<dbReference type="GO" id="GO:0016020">
    <property type="term" value="C:membrane"/>
    <property type="evidence" value="ECO:0007669"/>
    <property type="project" value="TreeGrafter"/>
</dbReference>
<comment type="caution">
    <text evidence="3">The sequence shown here is derived from an EMBL/GenBank/DDBJ whole genome shotgun (WGS) entry which is preliminary data.</text>
</comment>
<dbReference type="PANTHER" id="PTHR23028:SF131">
    <property type="entry name" value="BLR2367 PROTEIN"/>
    <property type="match status" value="1"/>
</dbReference>
<dbReference type="Pfam" id="PF01757">
    <property type="entry name" value="Acyl_transf_3"/>
    <property type="match status" value="1"/>
</dbReference>
<dbReference type="GO" id="GO:0016747">
    <property type="term" value="F:acyltransferase activity, transferring groups other than amino-acyl groups"/>
    <property type="evidence" value="ECO:0007669"/>
    <property type="project" value="InterPro"/>
</dbReference>
<name>A0A258HNZ7_9CAUL</name>
<gene>
    <name evidence="3" type="ORF">B7Y86_03275</name>
</gene>
<protein>
    <recommendedName>
        <fullName evidence="2">Acyltransferase 3 domain-containing protein</fullName>
    </recommendedName>
</protein>
<dbReference type="AlphaFoldDB" id="A0A258HNZ7"/>
<dbReference type="Proteomes" id="UP000216147">
    <property type="component" value="Unassembled WGS sequence"/>
</dbReference>
<dbReference type="InterPro" id="IPR050879">
    <property type="entry name" value="Acyltransferase_3"/>
</dbReference>
<feature type="transmembrane region" description="Helical" evidence="1">
    <location>
        <begin position="180"/>
        <end position="199"/>
    </location>
</feature>
<accession>A0A258HNZ7</accession>
<feature type="transmembrane region" description="Helical" evidence="1">
    <location>
        <begin position="21"/>
        <end position="37"/>
    </location>
</feature>
<feature type="transmembrane region" description="Helical" evidence="1">
    <location>
        <begin position="211"/>
        <end position="228"/>
    </location>
</feature>
<feature type="transmembrane region" description="Helical" evidence="1">
    <location>
        <begin position="237"/>
        <end position="256"/>
    </location>
</feature>